<dbReference type="Gene3D" id="1.25.10.10">
    <property type="entry name" value="Leucine-rich Repeat Variant"/>
    <property type="match status" value="1"/>
</dbReference>
<evidence type="ECO:0008006" key="10">
    <source>
        <dbReference type="Google" id="ProtNLM"/>
    </source>
</evidence>
<dbReference type="InterPro" id="IPR011989">
    <property type="entry name" value="ARM-like"/>
</dbReference>
<comment type="similarity">
    <text evidence="2">Belongs to the beta-catenin family.</text>
</comment>
<evidence type="ECO:0000256" key="1">
    <source>
        <dbReference type="ARBA" id="ARBA00004282"/>
    </source>
</evidence>
<feature type="compositionally biased region" description="Polar residues" evidence="7">
    <location>
        <begin position="10"/>
        <end position="20"/>
    </location>
</feature>
<dbReference type="GO" id="GO:0005634">
    <property type="term" value="C:nucleus"/>
    <property type="evidence" value="ECO:0007669"/>
    <property type="project" value="TreeGrafter"/>
</dbReference>
<keyword evidence="3" id="KW-0677">Repeat</keyword>
<name>A0AAD8ZDH5_9TELE</name>
<comment type="caution">
    <text evidence="8">The sequence shown here is derived from an EMBL/GenBank/DDBJ whole genome shotgun (WGS) entry which is preliminary data.</text>
</comment>
<evidence type="ECO:0000313" key="9">
    <source>
        <dbReference type="Proteomes" id="UP001239994"/>
    </source>
</evidence>
<dbReference type="EMBL" id="JAROKS010000015">
    <property type="protein sequence ID" value="KAK1796389.1"/>
    <property type="molecule type" value="Genomic_DNA"/>
</dbReference>
<accession>A0AAD8ZDH5</accession>
<gene>
    <name evidence="8" type="ORF">P4O66_009445</name>
</gene>
<dbReference type="Pfam" id="PF00514">
    <property type="entry name" value="Arm"/>
    <property type="match status" value="2"/>
</dbReference>
<evidence type="ECO:0000256" key="2">
    <source>
        <dbReference type="ARBA" id="ARBA00005462"/>
    </source>
</evidence>
<feature type="region of interest" description="Disordered" evidence="7">
    <location>
        <begin position="10"/>
        <end position="34"/>
    </location>
</feature>
<evidence type="ECO:0000256" key="4">
    <source>
        <dbReference type="ARBA" id="ARBA00022889"/>
    </source>
</evidence>
<keyword evidence="4" id="KW-0130">Cell adhesion</keyword>
<dbReference type="InterPro" id="IPR016024">
    <property type="entry name" value="ARM-type_fold"/>
</dbReference>
<evidence type="ECO:0000256" key="5">
    <source>
        <dbReference type="ARBA" id="ARBA00022949"/>
    </source>
</evidence>
<dbReference type="PANTHER" id="PTHR10372">
    <property type="entry name" value="PLAKOPHILLIN-RELATED"/>
    <property type="match status" value="1"/>
</dbReference>
<keyword evidence="9" id="KW-1185">Reference proteome</keyword>
<protein>
    <recommendedName>
        <fullName evidence="10">Plakophilin 1b</fullName>
    </recommendedName>
</protein>
<dbReference type="AlphaFoldDB" id="A0AAD8ZDH5"/>
<evidence type="ECO:0000256" key="6">
    <source>
        <dbReference type="PROSITE-ProRule" id="PRU00259"/>
    </source>
</evidence>
<dbReference type="Proteomes" id="UP001239994">
    <property type="component" value="Unassembled WGS sequence"/>
</dbReference>
<dbReference type="GO" id="GO:0005737">
    <property type="term" value="C:cytoplasm"/>
    <property type="evidence" value="ECO:0007669"/>
    <property type="project" value="TreeGrafter"/>
</dbReference>
<sequence length="590" mass="64256">MKQGFKYKTISSWGSGSQRNPSLSMFPSSPPPVSLPQVQTDGIIGTIPKLPPFGKMERKPTLITSNRPASQIPVNGSGGTKVKGDIIWKTEEKRAPDITLKEAVDCLLSSDENYQLCGASFIQHCTFTDDNAKKEVLKLGGIPHLVSLMGSPSPPVQQTSAAALRNLVFRDLASKEEVQKYRGVAQAVQLLQETDLAETQKHVTGLLWNLSSVDSLKPDLLRSALPVLTKSVLEPFAATPDHISKPERDGEAFHNATGCLRNLSCGRQTNRQAMRNCKGLVDSLSTYIQNCVSTGDTNDKSLENCVCVLHNLTYQLETESPTVFSKMNALASHANRTANMADTGPISCFSSQSRKIQQESHFDYPVMEENVPKGQNWLIHSQALQSYLTLMGTSENEAIREACCGTLQNLTASKGIVSDVLSQTVVQKLNGLQHISPLLGSDNPTLKSHAISLLGNLSRTPQVHSNIARQVLPQLMNTLRSSISQGVDLTPESDSTMATACNIVSNLIRAEPDMAKQWLNKSLNKSLINPLNSLSQNANLPQSSMAAAVLLHSLWSDKNIQSILRKQGLNKKLFVNDITSAAIKSIQIVE</sequence>
<evidence type="ECO:0000313" key="8">
    <source>
        <dbReference type="EMBL" id="KAK1796389.1"/>
    </source>
</evidence>
<dbReference type="GO" id="GO:0005912">
    <property type="term" value="C:adherens junction"/>
    <property type="evidence" value="ECO:0007669"/>
    <property type="project" value="TreeGrafter"/>
</dbReference>
<organism evidence="8 9">
    <name type="scientific">Electrophorus voltai</name>
    <dbReference type="NCBI Taxonomy" id="2609070"/>
    <lineage>
        <taxon>Eukaryota</taxon>
        <taxon>Metazoa</taxon>
        <taxon>Chordata</taxon>
        <taxon>Craniata</taxon>
        <taxon>Vertebrata</taxon>
        <taxon>Euteleostomi</taxon>
        <taxon>Actinopterygii</taxon>
        <taxon>Neopterygii</taxon>
        <taxon>Teleostei</taxon>
        <taxon>Ostariophysi</taxon>
        <taxon>Gymnotiformes</taxon>
        <taxon>Gymnotoidei</taxon>
        <taxon>Gymnotidae</taxon>
        <taxon>Electrophorus</taxon>
    </lineage>
</organism>
<evidence type="ECO:0000256" key="3">
    <source>
        <dbReference type="ARBA" id="ARBA00022737"/>
    </source>
</evidence>
<dbReference type="InterPro" id="IPR028435">
    <property type="entry name" value="Plakophilin/d_Catenin"/>
</dbReference>
<comment type="subcellular location">
    <subcellularLocation>
        <location evidence="1">Cell junction</location>
    </subcellularLocation>
</comment>
<dbReference type="PANTHER" id="PTHR10372:SF3">
    <property type="entry name" value="PLAKOPHILIN-1"/>
    <property type="match status" value="1"/>
</dbReference>
<dbReference type="SMART" id="SM00185">
    <property type="entry name" value="ARM"/>
    <property type="match status" value="6"/>
</dbReference>
<keyword evidence="5" id="KW-0965">Cell junction</keyword>
<dbReference type="PROSITE" id="PS50176">
    <property type="entry name" value="ARM_REPEAT"/>
    <property type="match status" value="1"/>
</dbReference>
<dbReference type="InterPro" id="IPR000225">
    <property type="entry name" value="Armadillo"/>
</dbReference>
<reference evidence="8" key="1">
    <citation type="submission" date="2023-03" db="EMBL/GenBank/DDBJ databases">
        <title>Electrophorus voltai genome.</title>
        <authorList>
            <person name="Bian C."/>
        </authorList>
    </citation>
    <scope>NUCLEOTIDE SEQUENCE</scope>
    <source>
        <strain evidence="8">CB-2022</strain>
        <tissue evidence="8">Muscle</tissue>
    </source>
</reference>
<proteinExistence type="inferred from homology"/>
<feature type="repeat" description="ARM" evidence="6">
    <location>
        <begin position="140"/>
        <end position="167"/>
    </location>
</feature>
<dbReference type="SUPFAM" id="SSF48371">
    <property type="entry name" value="ARM repeat"/>
    <property type="match status" value="1"/>
</dbReference>
<dbReference type="GO" id="GO:0098609">
    <property type="term" value="P:cell-cell adhesion"/>
    <property type="evidence" value="ECO:0007669"/>
    <property type="project" value="InterPro"/>
</dbReference>
<dbReference type="GO" id="GO:0005886">
    <property type="term" value="C:plasma membrane"/>
    <property type="evidence" value="ECO:0007669"/>
    <property type="project" value="TreeGrafter"/>
</dbReference>
<evidence type="ECO:0000256" key="7">
    <source>
        <dbReference type="SAM" id="MobiDB-lite"/>
    </source>
</evidence>